<keyword evidence="1" id="KW-0812">Transmembrane</keyword>
<keyword evidence="1" id="KW-0472">Membrane</keyword>
<dbReference type="Proteomes" id="UP000768567">
    <property type="component" value="Unassembled WGS sequence"/>
</dbReference>
<organism evidence="3 4">
    <name type="scientific">Gemmiger gallinarum</name>
    <dbReference type="NCBI Taxonomy" id="2779354"/>
    <lineage>
        <taxon>Bacteria</taxon>
        <taxon>Bacillati</taxon>
        <taxon>Bacillota</taxon>
        <taxon>Clostridia</taxon>
        <taxon>Eubacteriales</taxon>
        <taxon>Gemmiger</taxon>
    </lineage>
</organism>
<keyword evidence="1" id="KW-1133">Transmembrane helix</keyword>
<dbReference type="EMBL" id="JADCKC010000002">
    <property type="protein sequence ID" value="MBE5037345.1"/>
    <property type="molecule type" value="Genomic_DNA"/>
</dbReference>
<accession>A0ABR9R3E9</accession>
<feature type="domain" description="YfjL-like N-terminal" evidence="2">
    <location>
        <begin position="26"/>
        <end position="70"/>
    </location>
</feature>
<name>A0ABR9R3E9_9FIRM</name>
<proteinExistence type="predicted"/>
<dbReference type="Pfam" id="PF25425">
    <property type="entry name" value="YfjL_N"/>
    <property type="match status" value="1"/>
</dbReference>
<comment type="caution">
    <text evidence="3">The sequence shown here is derived from an EMBL/GenBank/DDBJ whole genome shotgun (WGS) entry which is preliminary data.</text>
</comment>
<protein>
    <recommendedName>
        <fullName evidence="2">YfjL-like N-terminal domain-containing protein</fullName>
    </recommendedName>
</protein>
<evidence type="ECO:0000256" key="1">
    <source>
        <dbReference type="SAM" id="Phobius"/>
    </source>
</evidence>
<evidence type="ECO:0000259" key="2">
    <source>
        <dbReference type="Pfam" id="PF25425"/>
    </source>
</evidence>
<reference evidence="3 4" key="1">
    <citation type="submission" date="2020-10" db="EMBL/GenBank/DDBJ databases">
        <title>ChiBAC.</title>
        <authorList>
            <person name="Zenner C."/>
            <person name="Hitch T.C.A."/>
            <person name="Clavel T."/>
        </authorList>
    </citation>
    <scope>NUCLEOTIDE SEQUENCE [LARGE SCALE GENOMIC DNA]</scope>
    <source>
        <strain evidence="3 4">DSM 109015</strain>
    </source>
</reference>
<evidence type="ECO:0000313" key="4">
    <source>
        <dbReference type="Proteomes" id="UP000768567"/>
    </source>
</evidence>
<keyword evidence="4" id="KW-1185">Reference proteome</keyword>
<evidence type="ECO:0000313" key="3">
    <source>
        <dbReference type="EMBL" id="MBE5037345.1"/>
    </source>
</evidence>
<feature type="transmembrane region" description="Helical" evidence="1">
    <location>
        <begin position="20"/>
        <end position="41"/>
    </location>
</feature>
<dbReference type="InterPro" id="IPR057359">
    <property type="entry name" value="YfjL_N"/>
</dbReference>
<dbReference type="RefSeq" id="WP_193500636.1">
    <property type="nucleotide sequence ID" value="NZ_JADCKC010000002.1"/>
</dbReference>
<gene>
    <name evidence="3" type="ORF">INF35_06085</name>
</gene>
<sequence length="245" mass="26349">MNTAERTPSRHPRTKARRRLAAAGGFAIVLLLIFVLVAYTGDPVTKHLAMNTAETYANETYPGYDIRAVAASARHWFRYEVIVDSSISEDTSFLVEVEQGRVTGDSYDDMVANGGNTWSRIMVQLDGSVTGALSNAGISHRGYGLYCDNYLGSTGEVPVPAEGHPPLTVDMPYDKTNLPPVALALDLNAPDGADDPQAAAWQLAQQVKNAMDEADIDLAAYVITLYGMNNQVVVTTGLIPAADLD</sequence>